<keyword evidence="2" id="KW-0805">Transcription regulation</keyword>
<proteinExistence type="predicted"/>
<feature type="compositionally biased region" description="Basic and acidic residues" evidence="6">
    <location>
        <begin position="414"/>
        <end position="430"/>
    </location>
</feature>
<dbReference type="SUPFAM" id="SSF54171">
    <property type="entry name" value="DNA-binding domain"/>
    <property type="match status" value="1"/>
</dbReference>
<dbReference type="AlphaFoldDB" id="A0AAD8YLQ0"/>
<feature type="region of interest" description="Disordered" evidence="6">
    <location>
        <begin position="256"/>
        <end position="285"/>
    </location>
</feature>
<dbReference type="PROSITE" id="PS51032">
    <property type="entry name" value="AP2_ERF"/>
    <property type="match status" value="1"/>
</dbReference>
<evidence type="ECO:0000256" key="4">
    <source>
        <dbReference type="ARBA" id="ARBA00023163"/>
    </source>
</evidence>
<sequence>MPLQDNLEGSCEGQGAEPESNNTRRPSPSSQLNVPYQHSDVSGATYGAPPQYQPAGPHGEHYQPPHAHFRMSGQHSAQLPPPPPPHPDYWYSQGSVADSNWKLISSPLVTKKAQSSRKDEEVASKSGMQQTGNLQEQPESPSDISPLRFHYDSAGPPITTDSSLRKTPFYPPPHYDQGPYPPFYSMPPPPDYASNTQYPYQWQHPPHPYPTYPPPGYQVGPYPPYPVPRYANKPHMQYPAVPGHKQFGVTHNTKKRPLPASSNNTSVHVGYVPPRQQSHTSTRRKRKMYSDFVGVTYNLTHAKYQSCITHYRKQHYLGRYKLAVDAALAYDESARLLKGPSWKVNFPTREAYEKARKEEMQHIGRIGNKVTDMDQSKAAAIVASKISQLAADLSSQSKGTAVKPAGTGSSNARKQSDKACDGSSKEKDGLVVRFKRPLDGTSMKKSCGKKTPFATTDDVEGMSKVTPSQLELADMPPTSPEVDSKLQSSQSKPNEDEICDEAKVVEKTPLPSSPDPTRHTQGVEHSTPESVIKPKVLQYKGDVMKQNAAESSDSTGMNKSTSNIETKMPVGTPSVRDASNMSAEKDPPVMKSGALVAASALMTLLGKEED</sequence>
<evidence type="ECO:0000313" key="8">
    <source>
        <dbReference type="EMBL" id="KAK1748896.1"/>
    </source>
</evidence>
<feature type="region of interest" description="Disordered" evidence="6">
    <location>
        <begin position="109"/>
        <end position="166"/>
    </location>
</feature>
<organism evidence="8 9">
    <name type="scientific">Skeletonema marinoi</name>
    <dbReference type="NCBI Taxonomy" id="267567"/>
    <lineage>
        <taxon>Eukaryota</taxon>
        <taxon>Sar</taxon>
        <taxon>Stramenopiles</taxon>
        <taxon>Ochrophyta</taxon>
        <taxon>Bacillariophyta</taxon>
        <taxon>Coscinodiscophyceae</taxon>
        <taxon>Thalassiosirophycidae</taxon>
        <taxon>Thalassiosirales</taxon>
        <taxon>Skeletonemataceae</taxon>
        <taxon>Skeletonema</taxon>
        <taxon>Skeletonema marinoi-dohrnii complex</taxon>
    </lineage>
</organism>
<evidence type="ECO:0000256" key="3">
    <source>
        <dbReference type="ARBA" id="ARBA00023125"/>
    </source>
</evidence>
<feature type="compositionally biased region" description="Polar residues" evidence="6">
    <location>
        <begin position="126"/>
        <end position="143"/>
    </location>
</feature>
<comment type="caution">
    <text evidence="8">The sequence shown here is derived from an EMBL/GenBank/DDBJ whole genome shotgun (WGS) entry which is preliminary data.</text>
</comment>
<dbReference type="GO" id="GO:0003700">
    <property type="term" value="F:DNA-binding transcription factor activity"/>
    <property type="evidence" value="ECO:0007669"/>
    <property type="project" value="InterPro"/>
</dbReference>
<evidence type="ECO:0000256" key="2">
    <source>
        <dbReference type="ARBA" id="ARBA00023015"/>
    </source>
</evidence>
<name>A0AAD8YLQ0_9STRA</name>
<dbReference type="EMBL" id="JATAAI010000001">
    <property type="protein sequence ID" value="KAK1748896.1"/>
    <property type="molecule type" value="Genomic_DNA"/>
</dbReference>
<evidence type="ECO:0000313" key="9">
    <source>
        <dbReference type="Proteomes" id="UP001224775"/>
    </source>
</evidence>
<evidence type="ECO:0000256" key="5">
    <source>
        <dbReference type="ARBA" id="ARBA00023242"/>
    </source>
</evidence>
<feature type="domain" description="AP2/ERF" evidence="7">
    <location>
        <begin position="291"/>
        <end position="347"/>
    </location>
</feature>
<evidence type="ECO:0000256" key="1">
    <source>
        <dbReference type="ARBA" id="ARBA00004123"/>
    </source>
</evidence>
<gene>
    <name evidence="8" type="ORF">QTG54_000835</name>
</gene>
<dbReference type="Gene3D" id="3.30.730.10">
    <property type="entry name" value="AP2/ERF domain"/>
    <property type="match status" value="1"/>
</dbReference>
<dbReference type="GO" id="GO:0005634">
    <property type="term" value="C:nucleus"/>
    <property type="evidence" value="ECO:0007669"/>
    <property type="project" value="UniProtKB-SubCell"/>
</dbReference>
<keyword evidence="3" id="KW-0238">DNA-binding</keyword>
<feature type="region of interest" description="Disordered" evidence="6">
    <location>
        <begin position="1"/>
        <end position="93"/>
    </location>
</feature>
<protein>
    <submittedName>
        <fullName evidence="8">AP2/ERF family transcription factor</fullName>
    </submittedName>
</protein>
<dbReference type="Proteomes" id="UP001224775">
    <property type="component" value="Unassembled WGS sequence"/>
</dbReference>
<dbReference type="InterPro" id="IPR036955">
    <property type="entry name" value="AP2/ERF_dom_sf"/>
</dbReference>
<dbReference type="InterPro" id="IPR001471">
    <property type="entry name" value="AP2/ERF_dom"/>
</dbReference>
<comment type="subcellular location">
    <subcellularLocation>
        <location evidence="1">Nucleus</location>
    </subcellularLocation>
</comment>
<evidence type="ECO:0000256" key="6">
    <source>
        <dbReference type="SAM" id="MobiDB-lite"/>
    </source>
</evidence>
<dbReference type="InterPro" id="IPR016177">
    <property type="entry name" value="DNA-bd_dom_sf"/>
</dbReference>
<accession>A0AAD8YLQ0</accession>
<feature type="region of interest" description="Disordered" evidence="6">
    <location>
        <begin position="393"/>
        <end position="589"/>
    </location>
</feature>
<feature type="compositionally biased region" description="Polar residues" evidence="6">
    <location>
        <begin position="19"/>
        <end position="42"/>
    </location>
</feature>
<reference evidence="8" key="1">
    <citation type="submission" date="2023-06" db="EMBL/GenBank/DDBJ databases">
        <title>Survivors Of The Sea: Transcriptome response of Skeletonema marinoi to long-term dormancy.</title>
        <authorList>
            <person name="Pinder M.I.M."/>
            <person name="Kourtchenko O."/>
            <person name="Robertson E.K."/>
            <person name="Larsson T."/>
            <person name="Maumus F."/>
            <person name="Osuna-Cruz C.M."/>
            <person name="Vancaester E."/>
            <person name="Stenow R."/>
            <person name="Vandepoele K."/>
            <person name="Ploug H."/>
            <person name="Bruchert V."/>
            <person name="Godhe A."/>
            <person name="Topel M."/>
        </authorList>
    </citation>
    <scope>NUCLEOTIDE SEQUENCE</scope>
    <source>
        <strain evidence="8">R05AC</strain>
    </source>
</reference>
<dbReference type="GO" id="GO:0003677">
    <property type="term" value="F:DNA binding"/>
    <property type="evidence" value="ECO:0007669"/>
    <property type="project" value="UniProtKB-KW"/>
</dbReference>
<feature type="compositionally biased region" description="Polar residues" evidence="6">
    <location>
        <begin position="548"/>
        <end position="565"/>
    </location>
</feature>
<keyword evidence="9" id="KW-1185">Reference proteome</keyword>
<keyword evidence="5" id="KW-0539">Nucleus</keyword>
<keyword evidence="4" id="KW-0804">Transcription</keyword>
<evidence type="ECO:0000259" key="7">
    <source>
        <dbReference type="PROSITE" id="PS51032"/>
    </source>
</evidence>
<dbReference type="SMART" id="SM00380">
    <property type="entry name" value="AP2"/>
    <property type="match status" value="1"/>
</dbReference>